<reference evidence="12" key="1">
    <citation type="journal article" date="2023" name="Insect Mol. Biol.">
        <title>Genome sequencing provides insights into the evolution of gene families encoding plant cell wall-degrading enzymes in longhorned beetles.</title>
        <authorList>
            <person name="Shin N.R."/>
            <person name="Okamura Y."/>
            <person name="Kirsch R."/>
            <person name="Pauchet Y."/>
        </authorList>
    </citation>
    <scope>NUCLEOTIDE SEQUENCE</scope>
    <source>
        <strain evidence="12">MMC_N1</strain>
    </source>
</reference>
<dbReference type="Pfam" id="PF22898">
    <property type="entry name" value="NOMO1-like_1st"/>
    <property type="match status" value="1"/>
</dbReference>
<evidence type="ECO:0000256" key="3">
    <source>
        <dbReference type="ARBA" id="ARBA00022729"/>
    </source>
</evidence>
<keyword evidence="3" id="KW-0732">Signal</keyword>
<evidence type="ECO:0000313" key="13">
    <source>
        <dbReference type="Proteomes" id="UP001162164"/>
    </source>
</evidence>
<dbReference type="Pfam" id="PF13620">
    <property type="entry name" value="CarboxypepD_reg"/>
    <property type="match status" value="1"/>
</dbReference>
<evidence type="ECO:0000259" key="11">
    <source>
        <dbReference type="Pfam" id="PF23194"/>
    </source>
</evidence>
<dbReference type="SUPFAM" id="SSF49464">
    <property type="entry name" value="Carboxypeptidase regulatory domain-like"/>
    <property type="match status" value="1"/>
</dbReference>
<dbReference type="Pfam" id="PF23141">
    <property type="entry name" value="Ig_NOMO"/>
    <property type="match status" value="1"/>
</dbReference>
<dbReference type="SUPFAM" id="SSF49452">
    <property type="entry name" value="Starch-binding domain-like"/>
    <property type="match status" value="1"/>
</dbReference>
<protein>
    <recommendedName>
        <fullName evidence="14">Nodal modulator 1</fullName>
    </recommendedName>
</protein>
<dbReference type="Pfam" id="PF22904">
    <property type="entry name" value="NOMO1-like_2nd"/>
    <property type="match status" value="1"/>
</dbReference>
<evidence type="ECO:0000256" key="5">
    <source>
        <dbReference type="ARBA" id="ARBA00022989"/>
    </source>
</evidence>
<feature type="domain" description="NOMO-like ninth beta-sandwich" evidence="8">
    <location>
        <begin position="535"/>
        <end position="604"/>
    </location>
</feature>
<dbReference type="InterPro" id="IPR055075">
    <property type="entry name" value="NOMO-like_N"/>
</dbReference>
<dbReference type="Pfam" id="PF22902">
    <property type="entry name" value="NOMO1-like_9th"/>
    <property type="match status" value="1"/>
</dbReference>
<dbReference type="InterPro" id="IPR055073">
    <property type="entry name" value="NOMO1-like_9th"/>
</dbReference>
<dbReference type="InterPro" id="IPR013784">
    <property type="entry name" value="Carb-bd-like_fold"/>
</dbReference>
<evidence type="ECO:0000313" key="12">
    <source>
        <dbReference type="EMBL" id="KAJ8983444.1"/>
    </source>
</evidence>
<organism evidence="12 13">
    <name type="scientific">Molorchus minor</name>
    <dbReference type="NCBI Taxonomy" id="1323400"/>
    <lineage>
        <taxon>Eukaryota</taxon>
        <taxon>Metazoa</taxon>
        <taxon>Ecdysozoa</taxon>
        <taxon>Arthropoda</taxon>
        <taxon>Hexapoda</taxon>
        <taxon>Insecta</taxon>
        <taxon>Pterygota</taxon>
        <taxon>Neoptera</taxon>
        <taxon>Endopterygota</taxon>
        <taxon>Coleoptera</taxon>
        <taxon>Polyphaga</taxon>
        <taxon>Cucujiformia</taxon>
        <taxon>Chrysomeloidea</taxon>
        <taxon>Cerambycidae</taxon>
        <taxon>Lamiinae</taxon>
        <taxon>Monochamini</taxon>
        <taxon>Molorchus</taxon>
    </lineage>
</organism>
<evidence type="ECO:0000259" key="7">
    <source>
        <dbReference type="Pfam" id="PF22898"/>
    </source>
</evidence>
<dbReference type="Gene3D" id="2.60.40.1120">
    <property type="entry name" value="Carboxypeptidase-like, regulatory domain"/>
    <property type="match status" value="2"/>
</dbReference>
<dbReference type="PANTHER" id="PTHR23303">
    <property type="entry name" value="CARBOXYPEPTIDASE REGULATORY REGION-CONTAINING"/>
    <property type="match status" value="1"/>
</dbReference>
<feature type="domain" description="NOMO second beta-sandwich" evidence="9">
    <location>
        <begin position="52"/>
        <end position="141"/>
    </location>
</feature>
<dbReference type="InterPro" id="IPR055074">
    <property type="entry name" value="NOMO1-3_2nd"/>
</dbReference>
<evidence type="ECO:0000256" key="1">
    <source>
        <dbReference type="ARBA" id="ARBA00004115"/>
    </source>
</evidence>
<evidence type="ECO:0000259" key="8">
    <source>
        <dbReference type="Pfam" id="PF22902"/>
    </source>
</evidence>
<keyword evidence="2" id="KW-0812">Transmembrane</keyword>
<dbReference type="InterPro" id="IPR056319">
    <property type="entry name" value="NOMO_7th"/>
</dbReference>
<dbReference type="Pfam" id="PF23194">
    <property type="entry name" value="NOMO_5th"/>
    <property type="match status" value="1"/>
</dbReference>
<keyword evidence="13" id="KW-1185">Reference proteome</keyword>
<dbReference type="InterPro" id="IPR056190">
    <property type="entry name" value="NOMO_5th"/>
</dbReference>
<dbReference type="InterPro" id="IPR051417">
    <property type="entry name" value="SDr/BOS_complex"/>
</dbReference>
<keyword evidence="5" id="KW-1133">Transmembrane helix</keyword>
<accession>A0ABQ9JZW0</accession>
<sequence>MAITLFRYHDKGELVLELSPPPGWSFEPKHVPLSVDGATDVCSQGKDINFVFQGFGITGNVNSLNSDSGGPEGITVRLESDGESRTTVTNNEGKFFFTPVFPGKYVVSISHSKVYGQFIRSLLRFRLQKVTQNYQKNSLIVQGYDVSGKVKTNGEAVKDVTILLFAKDGIVGFSIPGRVIKSKNMPIPNAKVFLNGQEIIKTDSNGAYRLEKIKTGTYKLRAEADDVIFEETIVRINPSLQELPDLLPSAFRVCGEVASDNSQIITFSKVGTTSFIQTETSPIDGIFCQFLSPGKYDVQVVVSEEDKQKGLQWVYTYGSYSVRDMYPGLYEISLLPNIYCWQANKQTVNVNAADVEIPPFAQRGYTVTLFPHTIHRPPFYLRGNQAVYFKHPGQETSTRFDIIKGRSSYCLERPGDYLFNIESCHSYKQNSISYNIDAEINEILLTAIKHTLKLSVQAESDFGDIQISVKVGTDKVDKTLKYNKGLYELDILLEPGETAVVTPHSETIFFTPPILSVEGKDDCEDLGVKFVAVMGQLFKGKVLPALADVIVTVESSDGETLIVETDSNGTFSFPPLDTKKEYNIVAKKESYVLSGPDKDGNFLAHKLAEVIVEVIDAADNSQLAFISTNLIVGCFIISLGGESYRRNLQSDVNGKISFHSLSPSEYFLRPMMKEYTFEPNAKIIPVQEGQTVHVKLIGKRVAYSAFGQVVSLNGEPEDNMIIIATARITAVIIPKKPLVNPQENLE</sequence>
<keyword evidence="6" id="KW-0472">Membrane</keyword>
<name>A0ABQ9JZW0_9CUCU</name>
<feature type="domain" description="NOMO-like N-terminal beta-sandwich" evidence="7">
    <location>
        <begin position="9"/>
        <end position="50"/>
    </location>
</feature>
<dbReference type="PANTHER" id="PTHR23303:SF14">
    <property type="entry name" value="BOS COMPLEX SUBUNIT NOMO1-RELATED"/>
    <property type="match status" value="1"/>
</dbReference>
<evidence type="ECO:0000259" key="9">
    <source>
        <dbReference type="Pfam" id="PF22904"/>
    </source>
</evidence>
<feature type="domain" description="NOMO fifth transthyretin-like" evidence="11">
    <location>
        <begin position="253"/>
        <end position="312"/>
    </location>
</feature>
<feature type="domain" description="NOMO seventh transthyretin-like" evidence="10">
    <location>
        <begin position="387"/>
        <end position="447"/>
    </location>
</feature>
<gene>
    <name evidence="12" type="ORF">NQ317_013207</name>
</gene>
<evidence type="ECO:0000256" key="2">
    <source>
        <dbReference type="ARBA" id="ARBA00022692"/>
    </source>
</evidence>
<keyword evidence="4" id="KW-0256">Endoplasmic reticulum</keyword>
<evidence type="ECO:0000256" key="4">
    <source>
        <dbReference type="ARBA" id="ARBA00022824"/>
    </source>
</evidence>
<comment type="subcellular location">
    <subcellularLocation>
        <location evidence="1">Endoplasmic reticulum membrane</location>
        <topology evidence="1">Single-pass type I membrane protein</topology>
    </subcellularLocation>
</comment>
<evidence type="ECO:0000259" key="10">
    <source>
        <dbReference type="Pfam" id="PF23141"/>
    </source>
</evidence>
<dbReference type="Proteomes" id="UP001162164">
    <property type="component" value="Unassembled WGS sequence"/>
</dbReference>
<proteinExistence type="predicted"/>
<dbReference type="EMBL" id="JAPWTJ010000075">
    <property type="protein sequence ID" value="KAJ8983444.1"/>
    <property type="molecule type" value="Genomic_DNA"/>
</dbReference>
<evidence type="ECO:0008006" key="14">
    <source>
        <dbReference type="Google" id="ProtNLM"/>
    </source>
</evidence>
<evidence type="ECO:0000256" key="6">
    <source>
        <dbReference type="ARBA" id="ARBA00023136"/>
    </source>
</evidence>
<dbReference type="InterPro" id="IPR008969">
    <property type="entry name" value="CarboxyPept-like_regulatory"/>
</dbReference>
<comment type="caution">
    <text evidence="12">The sequence shown here is derived from an EMBL/GenBank/DDBJ whole genome shotgun (WGS) entry which is preliminary data.</text>
</comment>